<evidence type="ECO:0000313" key="2">
    <source>
        <dbReference type="Proteomes" id="UP000198287"/>
    </source>
</evidence>
<name>A0A226F435_FOLCA</name>
<dbReference type="EMBL" id="LNIX01000001">
    <property type="protein sequence ID" value="OXA63676.1"/>
    <property type="molecule type" value="Genomic_DNA"/>
</dbReference>
<sequence length="139" mass="16118">MKFPMKFISNKSAPLNQPVLVKKLVKELEHLHWTGKDARIISLEHCALLICIWSEIQLSISNNVENAREFIRRGGLQWVYWYVVEKGLAAKSAELNCTFKEIMIGLAIAMTDEGKPLFKNKYYGCRKIIEERLFMETVI</sequence>
<accession>A0A226F435</accession>
<protein>
    <submittedName>
        <fullName evidence="1">Uncharacterized protein</fullName>
    </submittedName>
</protein>
<reference evidence="1 2" key="1">
    <citation type="submission" date="2015-12" db="EMBL/GenBank/DDBJ databases">
        <title>The genome of Folsomia candida.</title>
        <authorList>
            <person name="Faddeeva A."/>
            <person name="Derks M.F."/>
            <person name="Anvar Y."/>
            <person name="Smit S."/>
            <person name="Van Straalen N."/>
            <person name="Roelofs D."/>
        </authorList>
    </citation>
    <scope>NUCLEOTIDE SEQUENCE [LARGE SCALE GENOMIC DNA]</scope>
    <source>
        <strain evidence="1 2">VU population</strain>
        <tissue evidence="1">Whole body</tissue>
    </source>
</reference>
<proteinExistence type="predicted"/>
<keyword evidence="2" id="KW-1185">Reference proteome</keyword>
<organism evidence="1 2">
    <name type="scientific">Folsomia candida</name>
    <name type="common">Springtail</name>
    <dbReference type="NCBI Taxonomy" id="158441"/>
    <lineage>
        <taxon>Eukaryota</taxon>
        <taxon>Metazoa</taxon>
        <taxon>Ecdysozoa</taxon>
        <taxon>Arthropoda</taxon>
        <taxon>Hexapoda</taxon>
        <taxon>Collembola</taxon>
        <taxon>Entomobryomorpha</taxon>
        <taxon>Isotomoidea</taxon>
        <taxon>Isotomidae</taxon>
        <taxon>Proisotominae</taxon>
        <taxon>Folsomia</taxon>
    </lineage>
</organism>
<gene>
    <name evidence="1" type="ORF">Fcan01_01687</name>
</gene>
<comment type="caution">
    <text evidence="1">The sequence shown here is derived from an EMBL/GenBank/DDBJ whole genome shotgun (WGS) entry which is preliminary data.</text>
</comment>
<evidence type="ECO:0000313" key="1">
    <source>
        <dbReference type="EMBL" id="OXA63676.1"/>
    </source>
</evidence>
<dbReference type="AlphaFoldDB" id="A0A226F435"/>
<dbReference type="Proteomes" id="UP000198287">
    <property type="component" value="Unassembled WGS sequence"/>
</dbReference>